<dbReference type="InterPro" id="IPR012340">
    <property type="entry name" value="NA-bd_OB-fold"/>
</dbReference>
<dbReference type="SUPFAM" id="SSF68912">
    <property type="entry name" value="Rho N-terminal domain-like"/>
    <property type="match status" value="1"/>
</dbReference>
<dbReference type="InterPro" id="IPR011113">
    <property type="entry name" value="Rho_RNA-bd"/>
</dbReference>
<dbReference type="Proteomes" id="UP001157109">
    <property type="component" value="Unassembled WGS sequence"/>
</dbReference>
<sequence>MDLIELSAQGGDAAAGEAPKRTGALSAMRLSELQQVANELGISGTAKMRKSDLLTAIRERRSGGSAASTQSAPTQRDTTDERGATSEQGGTRRTRRAGAPAGAPTSGGQQTSDQTSRPAAQQDSGSGPADRAGAEQAVEEALARRAQQAHQDEPGSARTDSADRTERGDRSDRSNRDRSGRGERSGENGDQSRSRDNDRDGSRDSQNAGQRNRQQGQQRDGQQRDGQQGQQRDGQQGQQRDRQNRDGNRDNQRDNQQRDNQQRDRQRDNNRDNRDNQRDDEPGGRRRNRNRNRDRKRRGRGEDYQGLQGQEVETYTEDDVLVPVAGIVDLHDNYAFVRTSGYLPGPNDVYVPLGMVKKLGLRKGDAVQGAVKANRDDQGGQQSGNRAKFNALVRVDAVNGKDPEEARNRAEFNSLTPLYPQERLRLENPQNNLTTRIIDLVAPIGKGQRGLLVSPPKAGKTMMLQAIANAITTNNPEVHLMVVLVDERPEEVTDMQRTVRGEVIASTFDRPAGDHTTVAELAIERAKRLVELGHDVVVLLDGITRLGRAYNLAAPASGRILSGGVDSAALYPPKKFFGAARNIEHGGSLTILATALVETGSKMDEVIFEEFKGTGNMELKLSRELSNRRIYPAVDVNASGTRREDILMSAEELKIMWKLRRVLAALDNQQGLELLLDRIKKTSTNMEFLMQVQKTTPGALGSDD</sequence>
<evidence type="ECO:0000259" key="13">
    <source>
        <dbReference type="PROSITE" id="PS51856"/>
    </source>
</evidence>
<dbReference type="InterPro" id="IPR011112">
    <property type="entry name" value="Rho-like_N"/>
</dbReference>
<dbReference type="Gene3D" id="1.10.720.10">
    <property type="match status" value="1"/>
</dbReference>
<keyword evidence="1 9" id="KW-0806">Transcription termination</keyword>
<dbReference type="NCBIfam" id="NF006886">
    <property type="entry name" value="PRK09376.1"/>
    <property type="match status" value="1"/>
</dbReference>
<keyword evidence="6 9" id="KW-0694">RNA-binding</keyword>
<dbReference type="Pfam" id="PF07497">
    <property type="entry name" value="Rho_RNA_bind"/>
    <property type="match status" value="1"/>
</dbReference>
<feature type="binding site" evidence="9">
    <location>
        <begin position="445"/>
        <end position="450"/>
    </location>
    <ligand>
        <name>ATP</name>
        <dbReference type="ChEBI" id="CHEBI:30616"/>
    </ligand>
</feature>
<dbReference type="Gene3D" id="3.40.50.300">
    <property type="entry name" value="P-loop containing nucleotide triphosphate hydrolases"/>
    <property type="match status" value="1"/>
</dbReference>
<feature type="compositionally biased region" description="Polar residues" evidence="12">
    <location>
        <begin position="65"/>
        <end position="76"/>
    </location>
</feature>
<dbReference type="EMBL" id="BSUJ01000001">
    <property type="protein sequence ID" value="GMA20301.1"/>
    <property type="molecule type" value="Genomic_DNA"/>
</dbReference>
<dbReference type="PROSITE" id="PS51856">
    <property type="entry name" value="RHO_RNA_BD"/>
    <property type="match status" value="1"/>
</dbReference>
<feature type="region of interest" description="Disordered" evidence="12">
    <location>
        <begin position="41"/>
        <end position="311"/>
    </location>
</feature>
<dbReference type="InterPro" id="IPR041703">
    <property type="entry name" value="Rho_factor_ATP-bd"/>
</dbReference>
<dbReference type="EC" id="3.6.4.-" evidence="9 10"/>
<evidence type="ECO:0000256" key="12">
    <source>
        <dbReference type="SAM" id="MobiDB-lite"/>
    </source>
</evidence>
<keyword evidence="15" id="KW-1185">Reference proteome</keyword>
<feature type="compositionally biased region" description="Polar residues" evidence="12">
    <location>
        <begin position="106"/>
        <end position="125"/>
    </location>
</feature>
<dbReference type="Pfam" id="PF07498">
    <property type="entry name" value="Rho_N"/>
    <property type="match status" value="1"/>
</dbReference>
<reference evidence="15" key="1">
    <citation type="journal article" date="2019" name="Int. J. Syst. Evol. Microbiol.">
        <title>The Global Catalogue of Microorganisms (GCM) 10K type strain sequencing project: providing services to taxonomists for standard genome sequencing and annotation.</title>
        <authorList>
            <consortium name="The Broad Institute Genomics Platform"/>
            <consortium name="The Broad Institute Genome Sequencing Center for Infectious Disease"/>
            <person name="Wu L."/>
            <person name="Ma J."/>
        </authorList>
    </citation>
    <scope>NUCLEOTIDE SEQUENCE [LARGE SCALE GENOMIC DNA]</scope>
    <source>
        <strain evidence="15">NBRC 105830</strain>
    </source>
</reference>
<evidence type="ECO:0000313" key="14">
    <source>
        <dbReference type="EMBL" id="GMA20301.1"/>
    </source>
</evidence>
<feature type="compositionally biased region" description="Basic and acidic residues" evidence="12">
    <location>
        <begin position="239"/>
        <end position="284"/>
    </location>
</feature>
<dbReference type="InterPro" id="IPR011129">
    <property type="entry name" value="CSD"/>
</dbReference>
<keyword evidence="3 9" id="KW-0378">Hydrolase</keyword>
<evidence type="ECO:0000256" key="10">
    <source>
        <dbReference type="NCBIfam" id="TIGR00767"/>
    </source>
</evidence>
<feature type="domain" description="Rho RNA-BD" evidence="13">
    <location>
        <begin position="321"/>
        <end position="402"/>
    </location>
</feature>
<dbReference type="NCBIfam" id="TIGR00767">
    <property type="entry name" value="rho"/>
    <property type="match status" value="1"/>
</dbReference>
<dbReference type="InterPro" id="IPR004665">
    <property type="entry name" value="Term_rho"/>
</dbReference>
<evidence type="ECO:0000256" key="2">
    <source>
        <dbReference type="ARBA" id="ARBA00022741"/>
    </source>
</evidence>
<evidence type="ECO:0000256" key="3">
    <source>
        <dbReference type="ARBA" id="ARBA00022801"/>
    </source>
</evidence>
<dbReference type="SUPFAM" id="SSF50249">
    <property type="entry name" value="Nucleic acid-binding proteins"/>
    <property type="match status" value="1"/>
</dbReference>
<evidence type="ECO:0000256" key="4">
    <source>
        <dbReference type="ARBA" id="ARBA00022806"/>
    </source>
</evidence>
<dbReference type="SMART" id="SM00357">
    <property type="entry name" value="CSP"/>
    <property type="match status" value="1"/>
</dbReference>
<feature type="compositionally biased region" description="Basic residues" evidence="12">
    <location>
        <begin position="285"/>
        <end position="299"/>
    </location>
</feature>
<comment type="function">
    <text evidence="9">Facilitates transcription termination by a mechanism that involves Rho binding to the nascent RNA, activation of Rho's RNA-dependent ATPase activity, and release of the mRNA from the DNA template.</text>
</comment>
<dbReference type="CDD" id="cd01128">
    <property type="entry name" value="rho_factor_C"/>
    <property type="match status" value="1"/>
</dbReference>
<dbReference type="SUPFAM" id="SSF52540">
    <property type="entry name" value="P-loop containing nucleoside triphosphate hydrolases"/>
    <property type="match status" value="1"/>
</dbReference>
<gene>
    <name evidence="9" type="primary">rho</name>
    <name evidence="14" type="ORF">GCM10025862_23220</name>
</gene>
<dbReference type="Pfam" id="PF00006">
    <property type="entry name" value="ATP-synt_ab"/>
    <property type="match status" value="1"/>
</dbReference>
<dbReference type="PANTHER" id="PTHR46425">
    <property type="entry name" value="TRANSCRIPTION TERMINATION FACTOR RHO"/>
    <property type="match status" value="1"/>
</dbReference>
<evidence type="ECO:0000256" key="9">
    <source>
        <dbReference type="HAMAP-Rule" id="MF_01884"/>
    </source>
</evidence>
<dbReference type="SMART" id="SM00959">
    <property type="entry name" value="Rho_N"/>
    <property type="match status" value="1"/>
</dbReference>
<proteinExistence type="inferred from homology"/>
<comment type="caution">
    <text evidence="9">Lacks conserved residue(s) required for the propagation of feature annotation.</text>
</comment>
<feature type="region of interest" description="Disordered" evidence="12">
    <location>
        <begin position="1"/>
        <end position="20"/>
    </location>
</feature>
<keyword evidence="8 9" id="KW-0804">Transcription</keyword>
<dbReference type="InterPro" id="IPR003593">
    <property type="entry name" value="AAA+_ATPase"/>
</dbReference>
<evidence type="ECO:0000256" key="8">
    <source>
        <dbReference type="ARBA" id="ARBA00023163"/>
    </source>
</evidence>
<protein>
    <recommendedName>
        <fullName evidence="9 10">Transcription termination factor Rho</fullName>
        <ecNumber evidence="9 10">3.6.4.-</ecNumber>
    </recommendedName>
    <alternativeName>
        <fullName evidence="9">ATP-dependent helicase Rho</fullName>
    </alternativeName>
</protein>
<keyword evidence="7 9" id="KW-0805">Transcription regulation</keyword>
<accession>A0ABQ6HPH9</accession>
<feature type="binding site" evidence="9">
    <location>
        <position position="488"/>
    </location>
    <ligand>
        <name>ATP</name>
        <dbReference type="ChEBI" id="CHEBI:30616"/>
    </ligand>
</feature>
<comment type="similarity">
    <text evidence="9 11">Belongs to the Rho family.</text>
</comment>
<dbReference type="PANTHER" id="PTHR46425:SF1">
    <property type="entry name" value="TRANSCRIPTION TERMINATION FACTOR RHO"/>
    <property type="match status" value="1"/>
</dbReference>
<feature type="compositionally biased region" description="Basic and acidic residues" evidence="12">
    <location>
        <begin position="150"/>
        <end position="203"/>
    </location>
</feature>
<organism evidence="14 15">
    <name type="scientific">Arsenicicoccus piscis</name>
    <dbReference type="NCBI Taxonomy" id="673954"/>
    <lineage>
        <taxon>Bacteria</taxon>
        <taxon>Bacillati</taxon>
        <taxon>Actinomycetota</taxon>
        <taxon>Actinomycetes</taxon>
        <taxon>Micrococcales</taxon>
        <taxon>Intrasporangiaceae</taxon>
        <taxon>Arsenicicoccus</taxon>
    </lineage>
</organism>
<dbReference type="HAMAP" id="MF_01884">
    <property type="entry name" value="Rho"/>
    <property type="match status" value="1"/>
</dbReference>
<dbReference type="Gene3D" id="2.40.50.140">
    <property type="entry name" value="Nucleic acid-binding proteins"/>
    <property type="match status" value="1"/>
</dbReference>
<feature type="binding site" evidence="9">
    <location>
        <begin position="457"/>
        <end position="462"/>
    </location>
    <ligand>
        <name>ATP</name>
        <dbReference type="ChEBI" id="CHEBI:30616"/>
    </ligand>
</feature>
<dbReference type="InterPro" id="IPR000194">
    <property type="entry name" value="ATPase_F1/V1/A1_a/bsu_nucl-bd"/>
</dbReference>
<comment type="subunit">
    <text evidence="9">Homohexamer. The homohexamer assembles into an open ring structure.</text>
</comment>
<comment type="caution">
    <text evidence="14">The sequence shown here is derived from an EMBL/GenBank/DDBJ whole genome shotgun (WGS) entry which is preliminary data.</text>
</comment>
<dbReference type="InterPro" id="IPR036269">
    <property type="entry name" value="Rho_N_sf"/>
</dbReference>
<keyword evidence="4 9" id="KW-0347">Helicase</keyword>
<evidence type="ECO:0000313" key="15">
    <source>
        <dbReference type="Proteomes" id="UP001157109"/>
    </source>
</evidence>
<evidence type="ECO:0000256" key="7">
    <source>
        <dbReference type="ARBA" id="ARBA00023015"/>
    </source>
</evidence>
<evidence type="ECO:0000256" key="5">
    <source>
        <dbReference type="ARBA" id="ARBA00022840"/>
    </source>
</evidence>
<dbReference type="SMART" id="SM00382">
    <property type="entry name" value="AAA"/>
    <property type="match status" value="1"/>
</dbReference>
<feature type="compositionally biased region" description="Basic and acidic residues" evidence="12">
    <location>
        <begin position="49"/>
        <end position="62"/>
    </location>
</feature>
<name>A0ABQ6HPH9_9MICO</name>
<evidence type="ECO:0000256" key="6">
    <source>
        <dbReference type="ARBA" id="ARBA00022884"/>
    </source>
</evidence>
<evidence type="ECO:0000256" key="1">
    <source>
        <dbReference type="ARBA" id="ARBA00022472"/>
    </source>
</evidence>
<keyword evidence="2 9" id="KW-0547">Nucleotide-binding</keyword>
<evidence type="ECO:0000256" key="11">
    <source>
        <dbReference type="PROSITE-ProRule" id="PRU01203"/>
    </source>
</evidence>
<dbReference type="RefSeq" id="WP_241445874.1">
    <property type="nucleotide sequence ID" value="NZ_BSUJ01000001.1"/>
</dbReference>
<dbReference type="InterPro" id="IPR027417">
    <property type="entry name" value="P-loop_NTPase"/>
</dbReference>
<keyword evidence="5 9" id="KW-0067">ATP-binding</keyword>
<feature type="compositionally biased region" description="Low complexity" evidence="12">
    <location>
        <begin position="204"/>
        <end position="238"/>
    </location>
</feature>